<feature type="non-terminal residue" evidence="1">
    <location>
        <position position="1"/>
    </location>
</feature>
<dbReference type="EMBL" id="BARS01010665">
    <property type="protein sequence ID" value="GAF96074.1"/>
    <property type="molecule type" value="Genomic_DNA"/>
</dbReference>
<accession>X0TS78</accession>
<evidence type="ECO:0000313" key="1">
    <source>
        <dbReference type="EMBL" id="GAF96074.1"/>
    </source>
</evidence>
<sequence length="110" mass="12364">LDQPVLRRTQHRNRGAVGQLRHGGDRLGAVVVVSCVTFKDPFSGYAVRVDIVDTETVVEDPCPGGHTPAPVGYVDRHEWAAKMSKTHKSRRCEVCSKYGIWVPKKKRKKR</sequence>
<protein>
    <submittedName>
        <fullName evidence="1">Uncharacterized protein</fullName>
    </submittedName>
</protein>
<dbReference type="AlphaFoldDB" id="X0TS78"/>
<name>X0TS78_9ZZZZ</name>
<gene>
    <name evidence="1" type="ORF">S01H1_19687</name>
</gene>
<reference evidence="1" key="1">
    <citation type="journal article" date="2014" name="Front. Microbiol.">
        <title>High frequency of phylogenetically diverse reductive dehalogenase-homologous genes in deep subseafloor sedimentary metagenomes.</title>
        <authorList>
            <person name="Kawai M."/>
            <person name="Futagami T."/>
            <person name="Toyoda A."/>
            <person name="Takaki Y."/>
            <person name="Nishi S."/>
            <person name="Hori S."/>
            <person name="Arai W."/>
            <person name="Tsubouchi T."/>
            <person name="Morono Y."/>
            <person name="Uchiyama I."/>
            <person name="Ito T."/>
            <person name="Fujiyama A."/>
            <person name="Inagaki F."/>
            <person name="Takami H."/>
        </authorList>
    </citation>
    <scope>NUCLEOTIDE SEQUENCE</scope>
    <source>
        <strain evidence="1">Expedition CK06-06</strain>
    </source>
</reference>
<comment type="caution">
    <text evidence="1">The sequence shown here is derived from an EMBL/GenBank/DDBJ whole genome shotgun (WGS) entry which is preliminary data.</text>
</comment>
<organism evidence="1">
    <name type="scientific">marine sediment metagenome</name>
    <dbReference type="NCBI Taxonomy" id="412755"/>
    <lineage>
        <taxon>unclassified sequences</taxon>
        <taxon>metagenomes</taxon>
        <taxon>ecological metagenomes</taxon>
    </lineage>
</organism>
<proteinExistence type="predicted"/>